<feature type="transmembrane region" description="Helical" evidence="14">
    <location>
        <begin position="6"/>
        <end position="24"/>
    </location>
</feature>
<comment type="catalytic activity">
    <reaction evidence="12">
        <text>L-proline(in) + Na(+)(in) = L-proline(out) + Na(+)(out)</text>
        <dbReference type="Rhea" id="RHEA:28967"/>
        <dbReference type="ChEBI" id="CHEBI:29101"/>
        <dbReference type="ChEBI" id="CHEBI:60039"/>
    </reaction>
</comment>
<evidence type="ECO:0000256" key="10">
    <source>
        <dbReference type="ARBA" id="ARBA00023136"/>
    </source>
</evidence>
<comment type="subcellular location">
    <subcellularLocation>
        <location evidence="14">Cell inner membrane</location>
        <topology evidence="14">Multi-pass membrane protein</topology>
    </subcellularLocation>
    <subcellularLocation>
        <location evidence="1">Cell membrane</location>
        <topology evidence="1">Multi-pass membrane protein</topology>
    </subcellularLocation>
</comment>
<evidence type="ECO:0000256" key="5">
    <source>
        <dbReference type="ARBA" id="ARBA00022692"/>
    </source>
</evidence>
<dbReference type="InterPro" id="IPR011851">
    <property type="entry name" value="Na/Pro_symporter"/>
</dbReference>
<dbReference type="InterPro" id="IPR050277">
    <property type="entry name" value="Sodium:Solute_Symporter"/>
</dbReference>
<accession>A0ABQ3FCZ6</accession>
<evidence type="ECO:0000313" key="15">
    <source>
        <dbReference type="EMBL" id="GHC18033.1"/>
    </source>
</evidence>
<keyword evidence="8 14" id="KW-0915">Sodium</keyword>
<feature type="transmembrane region" description="Helical" evidence="14">
    <location>
        <begin position="75"/>
        <end position="93"/>
    </location>
</feature>
<keyword evidence="3 14" id="KW-0813">Transport</keyword>
<dbReference type="InterPro" id="IPR038377">
    <property type="entry name" value="Na/Glc_symporter_sf"/>
</dbReference>
<feature type="transmembrane region" description="Helical" evidence="14">
    <location>
        <begin position="167"/>
        <end position="188"/>
    </location>
</feature>
<evidence type="ECO:0000256" key="13">
    <source>
        <dbReference type="RuleBase" id="RU362091"/>
    </source>
</evidence>
<dbReference type="PROSITE" id="PS00457">
    <property type="entry name" value="NA_SOLUT_SYMP_2"/>
    <property type="match status" value="1"/>
</dbReference>
<keyword evidence="6 14" id="KW-0769">Symport</keyword>
<feature type="transmembrane region" description="Helical" evidence="14">
    <location>
        <begin position="402"/>
        <end position="425"/>
    </location>
</feature>
<keyword evidence="4" id="KW-1003">Cell membrane</keyword>
<dbReference type="NCBIfam" id="TIGR02121">
    <property type="entry name" value="Na_Pro_sym"/>
    <property type="match status" value="1"/>
</dbReference>
<sequence length="496" mass="52357">MAIGVWISLFAYFALMIGIGLYAMRTSTSTSEDYMLGGRTLSPQVAALSAGASDMSGWLLLGLPGAMFISGLGSAWIGIGLLLGAFFNWVLVAPRLREQTVHYGNAITIPAFLANRFPTRAMSLRVVSAIVIVVFFSIYTASGLVAGGKLFDSAFSGMVNIGGLSDYATGVIITLGVVLVYTIVGGFLAVSLTDFVQGCIMMLALVIMPAVVLFGEGGGGFSQASQTLNEVDPTLLSWTSGLTFIGWLSAITWGLGYFGQPHIIVRFMAIRSLKDVPVARNIGMSWMLISMIGAVSLGLFGRAYAIRNGMDVQDPETIFIILANLLFHPLVTGFLYAALLAAIMSTISSQLLVASSSLTEDFYRLFLRKEATEKEVVTVGRFSVLLVGIVAAVIASDPGSQVLGLVSNAWAGFGAAFGPLILLSLMWSRTNGAGAIAGMIVGAATVMIWISLGWSGEFMGGPGIYEIIPGFIASFIAIVVVSMATSDAGEYRKISH</sequence>
<proteinExistence type="inferred from homology"/>
<feature type="transmembrane region" description="Helical" evidence="14">
    <location>
        <begin position="278"/>
        <end position="300"/>
    </location>
</feature>
<evidence type="ECO:0000256" key="7">
    <source>
        <dbReference type="ARBA" id="ARBA00022989"/>
    </source>
</evidence>
<protein>
    <recommendedName>
        <fullName evidence="14">Sodium/proline symporter</fullName>
    </recommendedName>
    <alternativeName>
        <fullName evidence="14">Proline permease</fullName>
    </alternativeName>
</protein>
<keyword evidence="10 14" id="KW-0472">Membrane</keyword>
<evidence type="ECO:0000256" key="2">
    <source>
        <dbReference type="ARBA" id="ARBA00006434"/>
    </source>
</evidence>
<evidence type="ECO:0000256" key="3">
    <source>
        <dbReference type="ARBA" id="ARBA00022448"/>
    </source>
</evidence>
<comment type="function">
    <text evidence="14">Catalyzes the sodium-dependent uptake of extracellular L-proline.</text>
</comment>
<feature type="transmembrane region" description="Helical" evidence="14">
    <location>
        <begin position="464"/>
        <end position="484"/>
    </location>
</feature>
<dbReference type="Gene3D" id="1.20.1730.10">
    <property type="entry name" value="Sodium/glucose cotransporter"/>
    <property type="match status" value="1"/>
</dbReference>
<comment type="caution">
    <text evidence="15">The sequence shown here is derived from an EMBL/GenBank/DDBJ whole genome shotgun (WGS) entry which is preliminary data.</text>
</comment>
<gene>
    <name evidence="15" type="primary">opuE</name>
    <name evidence="15" type="ORF">GCM10010082_06680</name>
</gene>
<dbReference type="Pfam" id="PF00474">
    <property type="entry name" value="SSF"/>
    <property type="match status" value="1"/>
</dbReference>
<keyword evidence="7 14" id="KW-1133">Transmembrane helix</keyword>
<dbReference type="Proteomes" id="UP000604243">
    <property type="component" value="Unassembled WGS sequence"/>
</dbReference>
<evidence type="ECO:0000256" key="8">
    <source>
        <dbReference type="ARBA" id="ARBA00023053"/>
    </source>
</evidence>
<evidence type="ECO:0000256" key="11">
    <source>
        <dbReference type="ARBA" id="ARBA00023201"/>
    </source>
</evidence>
<dbReference type="CDD" id="cd11475">
    <property type="entry name" value="SLC5sbd_PutP"/>
    <property type="match status" value="1"/>
</dbReference>
<evidence type="ECO:0000256" key="9">
    <source>
        <dbReference type="ARBA" id="ARBA00023065"/>
    </source>
</evidence>
<feature type="transmembrane region" description="Helical" evidence="14">
    <location>
        <begin position="195"/>
        <end position="215"/>
    </location>
</feature>
<evidence type="ECO:0000256" key="4">
    <source>
        <dbReference type="ARBA" id="ARBA00022475"/>
    </source>
</evidence>
<dbReference type="PANTHER" id="PTHR48086">
    <property type="entry name" value="SODIUM/PROLINE SYMPORTER-RELATED"/>
    <property type="match status" value="1"/>
</dbReference>
<feature type="transmembrane region" description="Helical" evidence="14">
    <location>
        <begin position="376"/>
        <end position="396"/>
    </location>
</feature>
<name>A0ABQ3FCZ6_9GAMM</name>
<comment type="caution">
    <text evidence="14">Lacks conserved residue(s) required for the propagation of feature annotation.</text>
</comment>
<dbReference type="InterPro" id="IPR001734">
    <property type="entry name" value="Na/solute_symporter"/>
</dbReference>
<feature type="transmembrane region" description="Helical" evidence="14">
    <location>
        <begin position="235"/>
        <end position="258"/>
    </location>
</feature>
<keyword evidence="14" id="KW-0997">Cell inner membrane</keyword>
<evidence type="ECO:0000256" key="14">
    <source>
        <dbReference type="RuleBase" id="RU366012"/>
    </source>
</evidence>
<dbReference type="NCBIfam" id="TIGR00813">
    <property type="entry name" value="sss"/>
    <property type="match status" value="1"/>
</dbReference>
<feature type="transmembrane region" description="Helical" evidence="14">
    <location>
        <begin position="126"/>
        <end position="147"/>
    </location>
</feature>
<comment type="similarity">
    <text evidence="2 13">Belongs to the sodium:solute symporter (SSF) (TC 2.A.21) family.</text>
</comment>
<feature type="transmembrane region" description="Helical" evidence="14">
    <location>
        <begin position="432"/>
        <end position="452"/>
    </location>
</feature>
<keyword evidence="9 14" id="KW-0406">Ion transport</keyword>
<keyword evidence="16" id="KW-1185">Reference proteome</keyword>
<dbReference type="InterPro" id="IPR018212">
    <property type="entry name" value="Na/solute_symporter_CS"/>
</dbReference>
<evidence type="ECO:0000313" key="16">
    <source>
        <dbReference type="Proteomes" id="UP000604243"/>
    </source>
</evidence>
<dbReference type="EMBL" id="BMZM01000001">
    <property type="protein sequence ID" value="GHC18033.1"/>
    <property type="molecule type" value="Genomic_DNA"/>
</dbReference>
<dbReference type="PANTHER" id="PTHR48086:SF3">
    <property type="entry name" value="SODIUM_PROLINE SYMPORTER"/>
    <property type="match status" value="1"/>
</dbReference>
<keyword evidence="5 14" id="KW-0812">Transmembrane</keyword>
<keyword evidence="14" id="KW-0029">Amino-acid transport</keyword>
<dbReference type="RefSeq" id="WP_189515085.1">
    <property type="nucleotide sequence ID" value="NZ_BMZM01000001.1"/>
</dbReference>
<evidence type="ECO:0000256" key="12">
    <source>
        <dbReference type="ARBA" id="ARBA00033708"/>
    </source>
</evidence>
<dbReference type="PROSITE" id="PS50283">
    <property type="entry name" value="NA_SOLUT_SYMP_3"/>
    <property type="match status" value="1"/>
</dbReference>
<keyword evidence="11 14" id="KW-0739">Sodium transport</keyword>
<evidence type="ECO:0000256" key="6">
    <source>
        <dbReference type="ARBA" id="ARBA00022847"/>
    </source>
</evidence>
<evidence type="ECO:0000256" key="1">
    <source>
        <dbReference type="ARBA" id="ARBA00004651"/>
    </source>
</evidence>
<organism evidence="15 16">
    <name type="scientific">Kushneria pakistanensis</name>
    <dbReference type="NCBI Taxonomy" id="1508770"/>
    <lineage>
        <taxon>Bacteria</taxon>
        <taxon>Pseudomonadati</taxon>
        <taxon>Pseudomonadota</taxon>
        <taxon>Gammaproteobacteria</taxon>
        <taxon>Oceanospirillales</taxon>
        <taxon>Halomonadaceae</taxon>
        <taxon>Kushneria</taxon>
    </lineage>
</organism>
<reference evidence="16" key="1">
    <citation type="journal article" date="2019" name="Int. J. Syst. Evol. Microbiol.">
        <title>The Global Catalogue of Microorganisms (GCM) 10K type strain sequencing project: providing services to taxonomists for standard genome sequencing and annotation.</title>
        <authorList>
            <consortium name="The Broad Institute Genomics Platform"/>
            <consortium name="The Broad Institute Genome Sequencing Center for Infectious Disease"/>
            <person name="Wu L."/>
            <person name="Ma J."/>
        </authorList>
    </citation>
    <scope>NUCLEOTIDE SEQUENCE [LARGE SCALE GENOMIC DNA]</scope>
    <source>
        <strain evidence="16">KCTC 42082</strain>
    </source>
</reference>